<dbReference type="GeneID" id="19525838"/>
<evidence type="ECO:0000313" key="2">
    <source>
        <dbReference type="Proteomes" id="UP000026906"/>
    </source>
</evidence>
<evidence type="ECO:0000313" key="1">
    <source>
        <dbReference type="EMBL" id="AHZ10711.1"/>
    </source>
</evidence>
<dbReference type="Proteomes" id="UP000026906">
    <property type="component" value="Segment"/>
</dbReference>
<organism evidence="1 2">
    <name type="scientific">Bacillus phage Megatron</name>
    <dbReference type="NCBI Taxonomy" id="1486661"/>
    <lineage>
        <taxon>Viruses</taxon>
        <taxon>Duplodnaviria</taxon>
        <taxon>Heunggongvirae</taxon>
        <taxon>Uroviricota</taxon>
        <taxon>Caudoviricetes</taxon>
        <taxon>Herelleviridae</taxon>
        <taxon>Bastillevirinae</taxon>
        <taxon>Wphvirus</taxon>
        <taxon>Wphvirus megatron</taxon>
    </lineage>
</organism>
<dbReference type="KEGG" id="vg:19525838"/>
<reference evidence="2" key="1">
    <citation type="submission" date="2014-09" db="EMBL/GenBank/DDBJ databases">
        <authorList>
            <person name="Sauder A.B."/>
            <person name="McKenzie Q.R."/>
            <person name="Temple L.M."/>
            <person name="Alexis B.K."/>
            <person name="Al-Atrache Z."/>
            <person name="Lewis L.O."/>
            <person name="Loesser-Casey K.E."/>
            <person name="Mitchell K.J."/>
        </authorList>
    </citation>
    <scope>NUCLEOTIDE SEQUENCE [LARGE SCALE GENOMIC DNA]</scope>
</reference>
<dbReference type="EMBL" id="KJ489401">
    <property type="protein sequence ID" value="AHZ10711.1"/>
    <property type="molecule type" value="Genomic_DNA"/>
</dbReference>
<accession>A0A024B3G8</accession>
<sequence>MTKNQKALTKAQLTEEVAAIKEQLSKGSATPEELQIYLDYITTGDVKFKEEADFIPVFANSSATIADATILARFAFSQILGEFDKQLQRTMRTVHVLEEIAVKLGATQEMFDEVAEAHDKKVEELTKAQAEEIIKQQSETAGA</sequence>
<protein>
    <submittedName>
        <fullName evidence="1">Uncharacterized protein</fullName>
    </submittedName>
</protein>
<dbReference type="RefSeq" id="YP_009036200.1">
    <property type="nucleotide sequence ID" value="NC_024211.1"/>
</dbReference>
<name>A0A024B3G8_9CAUD</name>
<keyword evidence="2" id="KW-1185">Reference proteome</keyword>
<proteinExistence type="predicted"/>